<feature type="transmembrane region" description="Helical" evidence="1">
    <location>
        <begin position="7"/>
        <end position="28"/>
    </location>
</feature>
<name>A0ABV4DNK5_9LACO</name>
<feature type="transmembrane region" description="Helical" evidence="1">
    <location>
        <begin position="78"/>
        <end position="96"/>
    </location>
</feature>
<dbReference type="PANTHER" id="PTHR38454">
    <property type="entry name" value="INTEGRAL MEMBRANE PROTEIN-RELATED"/>
    <property type="match status" value="1"/>
</dbReference>
<dbReference type="EMBL" id="JBCLUF010000001">
    <property type="protein sequence ID" value="MEY8661322.1"/>
    <property type="molecule type" value="Genomic_DNA"/>
</dbReference>
<protein>
    <submittedName>
        <fullName evidence="2">YfhO family protein</fullName>
    </submittedName>
</protein>
<feature type="transmembrane region" description="Helical" evidence="1">
    <location>
        <begin position="158"/>
        <end position="176"/>
    </location>
</feature>
<feature type="transmembrane region" description="Helical" evidence="1">
    <location>
        <begin position="103"/>
        <end position="126"/>
    </location>
</feature>
<feature type="transmembrane region" description="Helical" evidence="1">
    <location>
        <begin position="413"/>
        <end position="433"/>
    </location>
</feature>
<evidence type="ECO:0000313" key="2">
    <source>
        <dbReference type="EMBL" id="MEY8661322.1"/>
    </source>
</evidence>
<keyword evidence="1" id="KW-0812">Transmembrane</keyword>
<keyword evidence="1" id="KW-1133">Transmembrane helix</keyword>
<keyword evidence="1" id="KW-0472">Membrane</keyword>
<organism evidence="2 3">
    <name type="scientific">Ligilactobacillus faecis</name>
    <dbReference type="NCBI Taxonomy" id="762833"/>
    <lineage>
        <taxon>Bacteria</taxon>
        <taxon>Bacillati</taxon>
        <taxon>Bacillota</taxon>
        <taxon>Bacilli</taxon>
        <taxon>Lactobacillales</taxon>
        <taxon>Lactobacillaceae</taxon>
        <taxon>Ligilactobacillus</taxon>
    </lineage>
</organism>
<feature type="transmembrane region" description="Helical" evidence="1">
    <location>
        <begin position="295"/>
        <end position="316"/>
    </location>
</feature>
<evidence type="ECO:0000256" key="1">
    <source>
        <dbReference type="SAM" id="Phobius"/>
    </source>
</evidence>
<feature type="transmembrane region" description="Helical" evidence="1">
    <location>
        <begin position="384"/>
        <end position="401"/>
    </location>
</feature>
<keyword evidence="3" id="KW-1185">Reference proteome</keyword>
<dbReference type="PANTHER" id="PTHR38454:SF1">
    <property type="entry name" value="INTEGRAL MEMBRANE PROTEIN"/>
    <property type="match status" value="1"/>
</dbReference>
<comment type="caution">
    <text evidence="2">The sequence shown here is derived from an EMBL/GenBank/DDBJ whole genome shotgun (WGS) entry which is preliminary data.</text>
</comment>
<dbReference type="InterPro" id="IPR018580">
    <property type="entry name" value="Uncharacterised_YfhO"/>
</dbReference>
<accession>A0ABV4DNK5</accession>
<dbReference type="Proteomes" id="UP001565236">
    <property type="component" value="Unassembled WGS sequence"/>
</dbReference>
<gene>
    <name evidence="2" type="ORF">AALT52_00230</name>
</gene>
<feature type="transmembrane region" description="Helical" evidence="1">
    <location>
        <begin position="231"/>
        <end position="250"/>
    </location>
</feature>
<feature type="transmembrane region" description="Helical" evidence="1">
    <location>
        <begin position="821"/>
        <end position="840"/>
    </location>
</feature>
<feature type="transmembrane region" description="Helical" evidence="1">
    <location>
        <begin position="323"/>
        <end position="347"/>
    </location>
</feature>
<feature type="transmembrane region" description="Helical" evidence="1">
    <location>
        <begin position="359"/>
        <end position="377"/>
    </location>
</feature>
<dbReference type="Pfam" id="PF09586">
    <property type="entry name" value="YfhO"/>
    <property type="match status" value="1"/>
</dbReference>
<dbReference type="RefSeq" id="WP_369939668.1">
    <property type="nucleotide sequence ID" value="NZ_JBCLUF010000001.1"/>
</dbReference>
<proteinExistence type="predicted"/>
<feature type="transmembrane region" description="Helical" evidence="1">
    <location>
        <begin position="440"/>
        <end position="458"/>
    </location>
</feature>
<reference evidence="2 3" key="1">
    <citation type="submission" date="2024-03" db="EMBL/GenBank/DDBJ databases">
        <title>Mouse gut bacterial collection (mGBC) of GemPharmatech.</title>
        <authorList>
            <person name="He Y."/>
            <person name="Dong L."/>
            <person name="Wu D."/>
            <person name="Gao X."/>
            <person name="Lin Z."/>
        </authorList>
    </citation>
    <scope>NUCLEOTIDE SEQUENCE [LARGE SCALE GENOMIC DNA]</scope>
    <source>
        <strain evidence="2 3">15-30</strain>
    </source>
</reference>
<feature type="transmembrane region" description="Helical" evidence="1">
    <location>
        <begin position="196"/>
        <end position="219"/>
    </location>
</feature>
<sequence>MRFNKKALFWDLISFGATSLIFMGIMWLNHLAPFGERSLATMDASIQYLDFFSYWKDVLAGKNGFGYTFSNLLGSGNISHISYYLLSPFNLLIVFFKKSDANLFFDLVVLLKLATAALTCSIFLQIRFKDQLKRWATCLLAISYALMQYDLWQSSNIMWLDGVYLLPLELVGVYLICRGQSKGIYWLSITSGLCLIFNWYVGAINCLFTAIWLCLEIGLNARSFRKAVRDLLMYSWAMFLGILISSITFLPTVTSMSGQSRSQFDWNLFTNTFRGAPLSIVQGYTIGANSTTTRVALFCGSLVIICALALFFANYFARKEKVIFIFGLVLTVLMYYWQPFFMVFSLLKDASSYWYRYSYISSFFLIFMAGSFLVAWLNDKQRSFLPVLCSCVLYLGMLGAAKLTLPAEKDLKYGITALSCLLLVVCLYGLSIAQNKKNQFYIISGICLLCGLELSYNADLIIKKLALDARPYATYSREQEKQIAAIKQKDPGSYRISQTKTRSENELINITANYNDGYAYNYRSISSYTSSPDGKQLKLLADLGYRFEGDRITIVNTSILPTDSLLGVKYVLSPYYIKGLEKTDLPLSDGKSVYKNPYALPLAFTVSQLPPKADGRSVFEYENEVFSTLAGEKVELFKPLPYRSEEVATGRRFIFESPKGNYGVYGNLPWDRTVDGTSLDLNGKLQQFYGAWLSPSVFYVPTTNEGPAYIELKTTAKEAFRRPELYALDLDELKKAVTDIKQKSALVKEEYLTNGSGKYVVSHVASPSYLQTSIPYDDGWKVTVNGKVIEPRLFDEALMAIPLNKGKNVIQMTYQIPHAKLGILLTVIGCSLLAVTKIVYRKQSRQ</sequence>
<evidence type="ECO:0000313" key="3">
    <source>
        <dbReference type="Proteomes" id="UP001565236"/>
    </source>
</evidence>